<dbReference type="EMBL" id="PZQS01000007">
    <property type="protein sequence ID" value="PVD26897.1"/>
    <property type="molecule type" value="Genomic_DNA"/>
</dbReference>
<feature type="transmembrane region" description="Helical" evidence="2">
    <location>
        <begin position="408"/>
        <end position="433"/>
    </location>
</feature>
<comment type="caution">
    <text evidence="3">The sequence shown here is derived from an EMBL/GenBank/DDBJ whole genome shotgun (WGS) entry which is preliminary data.</text>
</comment>
<dbReference type="Proteomes" id="UP000245119">
    <property type="component" value="Linkage Group LG7"/>
</dbReference>
<dbReference type="AlphaFoldDB" id="A0A2T7P0D4"/>
<protein>
    <submittedName>
        <fullName evidence="3">Uncharacterized protein</fullName>
    </submittedName>
</protein>
<organism evidence="3 4">
    <name type="scientific">Pomacea canaliculata</name>
    <name type="common">Golden apple snail</name>
    <dbReference type="NCBI Taxonomy" id="400727"/>
    <lineage>
        <taxon>Eukaryota</taxon>
        <taxon>Metazoa</taxon>
        <taxon>Spiralia</taxon>
        <taxon>Lophotrochozoa</taxon>
        <taxon>Mollusca</taxon>
        <taxon>Gastropoda</taxon>
        <taxon>Caenogastropoda</taxon>
        <taxon>Architaenioglossa</taxon>
        <taxon>Ampullarioidea</taxon>
        <taxon>Ampullariidae</taxon>
        <taxon>Pomacea</taxon>
    </lineage>
</organism>
<sequence length="933" mass="105156">MTHVEFAGYKDGDTVRALVNSYVSVTFHLNTSNCTYTPDWFRFKGVFQPGWIQCGHLQRPHPKSTCSITDLSIYCRCTHDARGFSPVVYKQFNQSGRSVYIWNWSDSTVNKCKRKLKSHLMYRLYDKCLWVPHIVSVDDNGSTHDSTVTSTSGIPTAAGGDNLNVIFVTSASTAAVIIVPIIIIISVYVYRRRKDTSVLTYRQPRDPLFLCPSSPSSALELTVLSLNPRWYEDFMAVRASLVLTVMLMVSVCETEETCADVEFAGYKDGDTVTASVNSYINVTFHLNTSNCTYTPDWFRFKVFFSQASFNVGICSVLIQNTTCNNIYQSVYCRCTHDARGSAILYRQFNQSGRSVYIWNWSDSASKQVQKKAQISFDVQIDDIGNTHDSTVTSTSDSPTAAGGDNLNVIFVTSAITAAVIIVPIFIVISIYVYRRRRGADVEFAGYKDGDTVTALVNSYVSITFHLNTSNCSYTPDWFRYKVSLTQGGFNVGICSVLIQNRTCSITDLSVYCRCTHDARGSALLYRQFNQSGRSVYIWNWSDSTSKQVQKKAQISFDVQGIQTAAGGDNLNVIFVTSAVTAAVIIVPIIIVISVYVYRRRKARAIHPSADDRLEENPDTAPSQSLSLRENSHSLQKEYEYSEITDDAAHQGTHHLTEFMKITNTLYKMKAQVTLTIRGADLEFHGFRDGETVKAEEKTYLNVTFHISTTKCTTLPTWFRVKVSFHQANFTVDVCSIIFEHQICEISDKSTAYCYCVNDRNGAAQLYREFNMSGNVSYIWSLSDTTSGQMQKKAQIVFDVSKSAKGIVDPSDRADPVDPASPALLPILSLLKWRKPRPREPDTTMGIKRRLQTRTRPPSAQEEAEYTEIVYELQTDETSSTRAHENYELPIHKEGEDQSEYSRLEYKGLWHSGVRLEPDTKQTKMDEPLHLLSH</sequence>
<evidence type="ECO:0000313" key="3">
    <source>
        <dbReference type="EMBL" id="PVD26897.1"/>
    </source>
</evidence>
<keyword evidence="2" id="KW-1133">Transmembrane helix</keyword>
<feature type="region of interest" description="Disordered" evidence="1">
    <location>
        <begin position="608"/>
        <end position="630"/>
    </location>
</feature>
<keyword evidence="2" id="KW-0472">Membrane</keyword>
<feature type="transmembrane region" description="Helical" evidence="2">
    <location>
        <begin position="572"/>
        <end position="597"/>
    </location>
</feature>
<feature type="compositionally biased region" description="Polar residues" evidence="1">
    <location>
        <begin position="619"/>
        <end position="628"/>
    </location>
</feature>
<proteinExistence type="predicted"/>
<keyword evidence="2" id="KW-0812">Transmembrane</keyword>
<keyword evidence="4" id="KW-1185">Reference proteome</keyword>
<name>A0A2T7P0D4_POMCA</name>
<evidence type="ECO:0000256" key="1">
    <source>
        <dbReference type="SAM" id="MobiDB-lite"/>
    </source>
</evidence>
<feature type="transmembrane region" description="Helical" evidence="2">
    <location>
        <begin position="165"/>
        <end position="190"/>
    </location>
</feature>
<evidence type="ECO:0000313" key="4">
    <source>
        <dbReference type="Proteomes" id="UP000245119"/>
    </source>
</evidence>
<accession>A0A2T7P0D4</accession>
<reference evidence="3 4" key="1">
    <citation type="submission" date="2018-04" db="EMBL/GenBank/DDBJ databases">
        <title>The genome of golden apple snail Pomacea canaliculata provides insight into stress tolerance and invasive adaptation.</title>
        <authorList>
            <person name="Liu C."/>
            <person name="Liu B."/>
            <person name="Ren Y."/>
            <person name="Zhang Y."/>
            <person name="Wang H."/>
            <person name="Li S."/>
            <person name="Jiang F."/>
            <person name="Yin L."/>
            <person name="Zhang G."/>
            <person name="Qian W."/>
            <person name="Fan W."/>
        </authorList>
    </citation>
    <scope>NUCLEOTIDE SEQUENCE [LARGE SCALE GENOMIC DNA]</scope>
    <source>
        <strain evidence="3">SZHN2017</strain>
        <tissue evidence="3">Muscle</tissue>
    </source>
</reference>
<feature type="region of interest" description="Disordered" evidence="1">
    <location>
        <begin position="836"/>
        <end position="861"/>
    </location>
</feature>
<evidence type="ECO:0000256" key="2">
    <source>
        <dbReference type="SAM" id="Phobius"/>
    </source>
</evidence>
<gene>
    <name evidence="3" type="ORF">C0Q70_12045</name>
</gene>